<dbReference type="Proteomes" id="UP000662931">
    <property type="component" value="Chromosome 1"/>
</dbReference>
<dbReference type="InterPro" id="IPR011043">
    <property type="entry name" value="Gal_Oxase/kelch_b-propeller"/>
</dbReference>
<accession>A0A875S177</accession>
<dbReference type="SUPFAM" id="SSF53187">
    <property type="entry name" value="Zn-dependent exopeptidases"/>
    <property type="match status" value="1"/>
</dbReference>
<evidence type="ECO:0000256" key="2">
    <source>
        <dbReference type="ARBA" id="ARBA00022670"/>
    </source>
</evidence>
<feature type="compositionally biased region" description="Polar residues" evidence="5">
    <location>
        <begin position="960"/>
        <end position="973"/>
    </location>
</feature>
<proteinExistence type="inferred from homology"/>
<dbReference type="Gene3D" id="3.40.630.10">
    <property type="entry name" value="Zn peptidases"/>
    <property type="match status" value="1"/>
</dbReference>
<evidence type="ECO:0000256" key="5">
    <source>
        <dbReference type="SAM" id="MobiDB-lite"/>
    </source>
</evidence>
<dbReference type="Pfam" id="PF07687">
    <property type="entry name" value="M20_dimer"/>
    <property type="match status" value="1"/>
</dbReference>
<evidence type="ECO:0000256" key="3">
    <source>
        <dbReference type="ARBA" id="ARBA00022723"/>
    </source>
</evidence>
<dbReference type="PANTHER" id="PTHR43270:SF4">
    <property type="entry name" value="CARNOSINE DIPEPTIDASE 2, ISOFORM A"/>
    <property type="match status" value="1"/>
</dbReference>
<evidence type="ECO:0000259" key="6">
    <source>
        <dbReference type="Pfam" id="PF07687"/>
    </source>
</evidence>
<reference evidence="7" key="1">
    <citation type="submission" date="2020-10" db="EMBL/GenBank/DDBJ databases">
        <authorList>
            <person name="Roach M.J.R."/>
        </authorList>
    </citation>
    <scope>NUCLEOTIDE SEQUENCE</scope>
    <source>
        <strain evidence="7">CBS 1945</strain>
    </source>
</reference>
<dbReference type="KEGG" id="bnn:FOA43_001406"/>
<evidence type="ECO:0000313" key="8">
    <source>
        <dbReference type="Proteomes" id="UP000662931"/>
    </source>
</evidence>
<organism evidence="7 8">
    <name type="scientific">Eeniella nana</name>
    <name type="common">Yeast</name>
    <name type="synonym">Brettanomyces nanus</name>
    <dbReference type="NCBI Taxonomy" id="13502"/>
    <lineage>
        <taxon>Eukaryota</taxon>
        <taxon>Fungi</taxon>
        <taxon>Dikarya</taxon>
        <taxon>Ascomycota</taxon>
        <taxon>Saccharomycotina</taxon>
        <taxon>Pichiomycetes</taxon>
        <taxon>Pichiales</taxon>
        <taxon>Pichiaceae</taxon>
        <taxon>Brettanomyces</taxon>
    </lineage>
</organism>
<dbReference type="SUPFAM" id="SSF50965">
    <property type="entry name" value="Galactose oxidase, central domain"/>
    <property type="match status" value="1"/>
</dbReference>
<feature type="compositionally biased region" description="Low complexity" evidence="5">
    <location>
        <begin position="900"/>
        <end position="920"/>
    </location>
</feature>
<dbReference type="RefSeq" id="XP_038777650.1">
    <property type="nucleotide sequence ID" value="XM_038921722.1"/>
</dbReference>
<dbReference type="InterPro" id="IPR051458">
    <property type="entry name" value="Cyt/Met_Dipeptidase"/>
</dbReference>
<keyword evidence="8" id="KW-1185">Reference proteome</keyword>
<feature type="compositionally biased region" description="Low complexity" evidence="5">
    <location>
        <begin position="981"/>
        <end position="991"/>
    </location>
</feature>
<dbReference type="InterPro" id="IPR002933">
    <property type="entry name" value="Peptidase_M20"/>
</dbReference>
<dbReference type="CDD" id="cd05676">
    <property type="entry name" value="M20_dipept_like_CNDP"/>
    <property type="match status" value="1"/>
</dbReference>
<dbReference type="PANTHER" id="PTHR43270">
    <property type="entry name" value="BETA-ALA-HIS DIPEPTIDASE"/>
    <property type="match status" value="1"/>
</dbReference>
<feature type="region of interest" description="Disordered" evidence="5">
    <location>
        <begin position="899"/>
        <end position="920"/>
    </location>
</feature>
<dbReference type="OrthoDB" id="7832001at2759"/>
<sequence length="1267" mass="141356">MSVESTLKPLFSQIDSLKPNFIERLRHAVSIPSVSGDEDLRPSVIKMGEFLKSELEKLGADEVQLKHLGTQSDAIKKGLALPPVVVSRFGRDPTKKTVLVYGHYDVQPAFKEDGWNTEPFEMVEKDGKLLGRGSTDDKGPVIGWLNVLEAHRAAGIELPINLITCFEGMEESGSIGLDQLIHDEADKFFKGVDVVCICDNYWLGTKKPVLTYGLRGVNYYQMTVEGPAADLHSGIFGGIVYEPMTDLIKVMSQLVDEKGNILIPGINDMVAPLTSKEEDLYKDIDYDVEELGKATGAEDISVYQNKKDILMHRWRYPSLSLHGIEGAFSGAGAKTVIPAKVSGKFSIRTVPDMESEKLTKLVYNYSEKVFAELHSPNKFSIVLVHDGDYWLSNPFNEAFTAAKNATKLVWGVEPDFIREGGSIPITLTFENELKTSAVLLPMGKGDDGAHSINEKLDIKNYIEGIKTMSAYLHFIDGHPRNYKYTQYFNNLNYDGRMFEKNGDSATAKYYKSHRVYRPQMMKGEENSGHMGLMRSRFNSFINVPSVFSDTILTGLAYHAGLNLGPNVYLLGGLQCLTRQKYETYLCGLTKNFSIPPQNVTIKFDYDLPLPLTKDKLINLASIPNSNIYKYSSESNTMSKVMDTTNCDGFSPLLCSAVAAISESSFITYGGLQLHTSVTYPDSNHAVVERKLIPSNDFWMFDSRRISLRPIRISVHPTYSANDPIAIARFGHKLSSVTLEQNNEVTHPHHNDRVSNLDGDNRGGLQIGSSPCSPHQSSPRFSKPALVLVMGGYRTSDSSGGSQSFVAMNDLWKCEIFFNRSEFSDEAICCPIGNFDLISDKYSYMIDDQANSLPPITASYHFGGVINHYNGCDWPKPRGFFTMELIERPDVAKYYNQLRDSSPLSSSSVSVESPVSPMSLSSPISAELDIGISASSDSSSPNESLYRHPVGIPSVHAQFPSRISTSQSNKSNALRSIATRMSSSSGSQLSSSRNTSISALSYGSPTNPSEGAHTHKNKFLGSRMLIIYGGSSTVYTRLVSSDGCRSHFSWKEMLGDVWWFDFQSERWKKLDTYYEGKKVELKVCGHDVSANNQHMMMLGGLQPNNIFGNWGQVKDIIEKEDPRQVIDSDRLQKCRKLIEIYRQKEESLNTSITDKMGCIGFHPLNKSTKTGEKFSDSRGYYTSFVLNLETCRWEAVDFLFVKRMRAFLDGKSNMLYACSPMMKLDSKLILFGGDVRKIDVATHKERSDDCQNIYGGNIMEVYSPFLKI</sequence>
<feature type="domain" description="Peptidase M20 dimerisation" evidence="6">
    <location>
        <begin position="212"/>
        <end position="370"/>
    </location>
</feature>
<feature type="region of interest" description="Disordered" evidence="5">
    <location>
        <begin position="957"/>
        <end position="991"/>
    </location>
</feature>
<dbReference type="InterPro" id="IPR011650">
    <property type="entry name" value="Peptidase_M20_dimer"/>
</dbReference>
<comment type="similarity">
    <text evidence="1">Belongs to the peptidase M20A family.</text>
</comment>
<dbReference type="Gene3D" id="3.30.70.360">
    <property type="match status" value="1"/>
</dbReference>
<evidence type="ECO:0000256" key="1">
    <source>
        <dbReference type="ARBA" id="ARBA00006247"/>
    </source>
</evidence>
<evidence type="ECO:0000256" key="4">
    <source>
        <dbReference type="ARBA" id="ARBA00022801"/>
    </source>
</evidence>
<dbReference type="AlphaFoldDB" id="A0A875S177"/>
<keyword evidence="2" id="KW-0645">Protease</keyword>
<keyword evidence="4" id="KW-0378">Hydrolase</keyword>
<keyword evidence="3" id="KW-0479">Metal-binding</keyword>
<name>A0A875S177_EENNA</name>
<dbReference type="GeneID" id="62194807"/>
<dbReference type="Pfam" id="PF01546">
    <property type="entry name" value="Peptidase_M20"/>
    <property type="match status" value="1"/>
</dbReference>
<evidence type="ECO:0000313" key="7">
    <source>
        <dbReference type="EMBL" id="QPG74085.1"/>
    </source>
</evidence>
<dbReference type="GO" id="GO:0046872">
    <property type="term" value="F:metal ion binding"/>
    <property type="evidence" value="ECO:0007669"/>
    <property type="project" value="UniProtKB-KW"/>
</dbReference>
<dbReference type="EMBL" id="CP064812">
    <property type="protein sequence ID" value="QPG74085.1"/>
    <property type="molecule type" value="Genomic_DNA"/>
</dbReference>
<gene>
    <name evidence="7" type="ORF">FOA43_001406</name>
</gene>
<dbReference type="GO" id="GO:0008233">
    <property type="term" value="F:peptidase activity"/>
    <property type="evidence" value="ECO:0007669"/>
    <property type="project" value="UniProtKB-KW"/>
</dbReference>
<dbReference type="GO" id="GO:0006508">
    <property type="term" value="P:proteolysis"/>
    <property type="evidence" value="ECO:0007669"/>
    <property type="project" value="UniProtKB-KW"/>
</dbReference>
<protein>
    <recommendedName>
        <fullName evidence="6">Peptidase M20 dimerisation domain-containing protein</fullName>
    </recommendedName>
</protein>